<feature type="region of interest" description="Disordered" evidence="1">
    <location>
        <begin position="1"/>
        <end position="20"/>
    </location>
</feature>
<evidence type="ECO:0000313" key="2">
    <source>
        <dbReference type="EMBL" id="OBZ65989.1"/>
    </source>
</evidence>
<reference evidence="2 3" key="1">
    <citation type="submission" date="2016-03" db="EMBL/GenBank/DDBJ databases">
        <title>Whole genome sequencing of Grifola frondosa 9006-11.</title>
        <authorList>
            <person name="Min B."/>
            <person name="Park H."/>
            <person name="Kim J.-G."/>
            <person name="Cho H."/>
            <person name="Oh Y.-L."/>
            <person name="Kong W.-S."/>
            <person name="Choi I.-G."/>
        </authorList>
    </citation>
    <scope>NUCLEOTIDE SEQUENCE [LARGE SCALE GENOMIC DNA]</scope>
    <source>
        <strain evidence="2 3">9006-11</strain>
    </source>
</reference>
<gene>
    <name evidence="2" type="ORF">A0H81_14036</name>
</gene>
<feature type="compositionally biased region" description="Basic and acidic residues" evidence="1">
    <location>
        <begin position="767"/>
        <end position="788"/>
    </location>
</feature>
<protein>
    <submittedName>
        <fullName evidence="2">Uncharacterized protein</fullName>
    </submittedName>
</protein>
<comment type="caution">
    <text evidence="2">The sequence shown here is derived from an EMBL/GenBank/DDBJ whole genome shotgun (WGS) entry which is preliminary data.</text>
</comment>
<evidence type="ECO:0000313" key="3">
    <source>
        <dbReference type="Proteomes" id="UP000092993"/>
    </source>
</evidence>
<name>A0A1C7LPV8_GRIFR</name>
<feature type="region of interest" description="Disordered" evidence="1">
    <location>
        <begin position="491"/>
        <end position="543"/>
    </location>
</feature>
<dbReference type="OrthoDB" id="3225203at2759"/>
<dbReference type="EMBL" id="LUGG01000035">
    <property type="protein sequence ID" value="OBZ65989.1"/>
    <property type="molecule type" value="Genomic_DNA"/>
</dbReference>
<feature type="region of interest" description="Disordered" evidence="1">
    <location>
        <begin position="746"/>
        <end position="841"/>
    </location>
</feature>
<dbReference type="OMA" id="HWILSKC"/>
<sequence>MSRPTPSASASASASSSSPFGSSLIPIACRFVSTDQWLVTHLDPSLSISHVKQALLSRFLPDPEHVPLSPRPKTRRTRALSPITFSSHGHSSAGIDDDDDLEDEDVSFDDRYKYPARPSAPKPPAPPPCPTHYTLISFSTTQLLEDHFSLAWYGIRPHELLELHPPAPALLSLPRSLLDEYVSPYFEARVWALRVVGSELDVARGRTDDSAVKKSAQKKKLALEWRERWAVIHRGIFMLCRERNDSTSLHASPLSALRALRDGTHVPARAQSSQHIICAQFQTHQARGSGSEAGGGWWRRGSRDTLVKTGTGEAWDAFARRGSKTGIEDADDAQDDTIWVVLDMGDSAAYAHLLRILHRHAPRSCVSSFAALRSPISPMAHPLPDVGYTFPPPPDSSPSSLPLLPAFELVSPAPSPHVPRSLPYSSPLEGRTPTQHHDTPRPSRALAIETRFEAEEGLPYPEWRLALTRKARKAGLGAVGRAMELVMFGEEDEGPGSDEEAHERRSSSSSRHGDVGRNEDQSAADNDNLSDESSGSGDSDVSEAEWVGWMADLPRQRRVQARARERQLVHSLSTGDTAAQWGASWGTEWGGASTAEDSGESSPASAGWKGKRREVSGRSAHSRTLSSYSSADSLLRRTVRGPPTDDVPPRAASASPPPHRMQGRPLSPLSAQLDDEFDGDSSEGDVHLHRALYGREELARQRSFEPGLRIQGAMPIPMSMSMTAVMRTTTSTVSVGYKAEPERARSPLFEGAASLWSPGRNKGKKAKEKEKEKERDTGAERRRRERATEGSSGRQALLRPVTLKVPRGLGRSTSKIDAEAEPALSASSSLESIRGNVASLM</sequence>
<feature type="region of interest" description="Disordered" evidence="1">
    <location>
        <begin position="414"/>
        <end position="443"/>
    </location>
</feature>
<feature type="region of interest" description="Disordered" evidence="1">
    <location>
        <begin position="569"/>
        <end position="683"/>
    </location>
</feature>
<dbReference type="Proteomes" id="UP000092993">
    <property type="component" value="Unassembled WGS sequence"/>
</dbReference>
<feature type="compositionally biased region" description="Low complexity" evidence="1">
    <location>
        <begin position="525"/>
        <end position="539"/>
    </location>
</feature>
<accession>A0A1C7LPV8</accession>
<feature type="compositionally biased region" description="Low complexity" evidence="1">
    <location>
        <begin position="821"/>
        <end position="832"/>
    </location>
</feature>
<feature type="compositionally biased region" description="Acidic residues" evidence="1">
    <location>
        <begin position="673"/>
        <end position="683"/>
    </location>
</feature>
<feature type="region of interest" description="Disordered" evidence="1">
    <location>
        <begin position="62"/>
        <end position="102"/>
    </location>
</feature>
<feature type="compositionally biased region" description="Basic and acidic residues" evidence="1">
    <location>
        <begin position="499"/>
        <end position="520"/>
    </location>
</feature>
<dbReference type="STRING" id="5627.A0A1C7LPV8"/>
<proteinExistence type="predicted"/>
<dbReference type="AlphaFoldDB" id="A0A1C7LPV8"/>
<evidence type="ECO:0000256" key="1">
    <source>
        <dbReference type="SAM" id="MobiDB-lite"/>
    </source>
</evidence>
<feature type="compositionally biased region" description="Polar residues" evidence="1">
    <location>
        <begin position="622"/>
        <end position="632"/>
    </location>
</feature>
<organism evidence="2 3">
    <name type="scientific">Grifola frondosa</name>
    <name type="common">Maitake</name>
    <name type="synonym">Polyporus frondosus</name>
    <dbReference type="NCBI Taxonomy" id="5627"/>
    <lineage>
        <taxon>Eukaryota</taxon>
        <taxon>Fungi</taxon>
        <taxon>Dikarya</taxon>
        <taxon>Basidiomycota</taxon>
        <taxon>Agaricomycotina</taxon>
        <taxon>Agaricomycetes</taxon>
        <taxon>Polyporales</taxon>
        <taxon>Grifolaceae</taxon>
        <taxon>Grifola</taxon>
    </lineage>
</organism>
<feature type="compositionally biased region" description="Low complexity" evidence="1">
    <location>
        <begin position="7"/>
        <end position="18"/>
    </location>
</feature>
<keyword evidence="3" id="KW-1185">Reference proteome</keyword>